<comment type="caution">
    <text evidence="2">The sequence shown here is derived from an EMBL/GenBank/DDBJ whole genome shotgun (WGS) entry which is preliminary data.</text>
</comment>
<dbReference type="AlphaFoldDB" id="A0AAN8EIH6"/>
<protein>
    <submittedName>
        <fullName evidence="2">Uncharacterized protein</fullName>
    </submittedName>
</protein>
<accession>A0AAN8EIH6</accession>
<reference evidence="2 3" key="1">
    <citation type="submission" date="2022-12" db="EMBL/GenBank/DDBJ databases">
        <title>Genomic features and morphological characterization of a novel Knufia sp. strain isolated from spacecraft assembly facility.</title>
        <authorList>
            <person name="Teixeira M."/>
            <person name="Chander A.M."/>
            <person name="Stajich J.E."/>
            <person name="Venkateswaran K."/>
        </authorList>
    </citation>
    <scope>NUCLEOTIDE SEQUENCE [LARGE SCALE GENOMIC DNA]</scope>
    <source>
        <strain evidence="2 3">FJI-L2-BK-P2</strain>
    </source>
</reference>
<sequence>MNDKNYVYRCEAYYTGNYRYVNSPERSDAVCLSYCVTQSNCLGTSFSSMDGICIIYTGPGEVISGGTDDLLIEISADELPDTICAADSPTPATTSQSTTSQFTTTTTSTTTTTTTQAPIPTCDNLISDPGFELVPTTQYAASNFATDNWSFSGTQTTVKPYSGTNGDATGFIGFYSGMWYGEAAAVFRPTSHPATGKISQTVRPQPAQAYQLSYNVLSYMVYNDIQSCTITSKYNGITLDTFVLPKYGGAWEQRSATFVPLEPSVEVSFEVACDHYDGESCGEDPADNCGAFIALDEVILQLRDPSVCTMQETPLKTYPY</sequence>
<dbReference type="Gene3D" id="2.60.120.260">
    <property type="entry name" value="Galactose-binding domain-like"/>
    <property type="match status" value="1"/>
</dbReference>
<evidence type="ECO:0000313" key="2">
    <source>
        <dbReference type="EMBL" id="KAK5956298.1"/>
    </source>
</evidence>
<proteinExistence type="predicted"/>
<keyword evidence="3" id="KW-1185">Reference proteome</keyword>
<dbReference type="Proteomes" id="UP001316803">
    <property type="component" value="Unassembled WGS sequence"/>
</dbReference>
<gene>
    <name evidence="2" type="ORF">OHC33_002874</name>
</gene>
<feature type="compositionally biased region" description="Low complexity" evidence="1">
    <location>
        <begin position="93"/>
        <end position="115"/>
    </location>
</feature>
<name>A0AAN8EIH6_9EURO</name>
<evidence type="ECO:0000313" key="3">
    <source>
        <dbReference type="Proteomes" id="UP001316803"/>
    </source>
</evidence>
<dbReference type="EMBL" id="JAKLMC020000005">
    <property type="protein sequence ID" value="KAK5956298.1"/>
    <property type="molecule type" value="Genomic_DNA"/>
</dbReference>
<organism evidence="2 3">
    <name type="scientific">Knufia fluminis</name>
    <dbReference type="NCBI Taxonomy" id="191047"/>
    <lineage>
        <taxon>Eukaryota</taxon>
        <taxon>Fungi</taxon>
        <taxon>Dikarya</taxon>
        <taxon>Ascomycota</taxon>
        <taxon>Pezizomycotina</taxon>
        <taxon>Eurotiomycetes</taxon>
        <taxon>Chaetothyriomycetidae</taxon>
        <taxon>Chaetothyriales</taxon>
        <taxon>Trichomeriaceae</taxon>
        <taxon>Knufia</taxon>
    </lineage>
</organism>
<feature type="region of interest" description="Disordered" evidence="1">
    <location>
        <begin position="88"/>
        <end position="115"/>
    </location>
</feature>
<evidence type="ECO:0000256" key="1">
    <source>
        <dbReference type="SAM" id="MobiDB-lite"/>
    </source>
</evidence>